<dbReference type="Proteomes" id="UP000184330">
    <property type="component" value="Unassembled WGS sequence"/>
</dbReference>
<dbReference type="OrthoDB" id="5424710at2759"/>
<keyword evidence="1" id="KW-0175">Coiled coil</keyword>
<dbReference type="STRING" id="576137.A0A1L7WMT6"/>
<evidence type="ECO:0000256" key="1">
    <source>
        <dbReference type="SAM" id="Coils"/>
    </source>
</evidence>
<protein>
    <submittedName>
        <fullName evidence="2">Uncharacterized protein</fullName>
    </submittedName>
</protein>
<organism evidence="2 3">
    <name type="scientific">Phialocephala subalpina</name>
    <dbReference type="NCBI Taxonomy" id="576137"/>
    <lineage>
        <taxon>Eukaryota</taxon>
        <taxon>Fungi</taxon>
        <taxon>Dikarya</taxon>
        <taxon>Ascomycota</taxon>
        <taxon>Pezizomycotina</taxon>
        <taxon>Leotiomycetes</taxon>
        <taxon>Helotiales</taxon>
        <taxon>Mollisiaceae</taxon>
        <taxon>Phialocephala</taxon>
        <taxon>Phialocephala fortinii species complex</taxon>
    </lineage>
</organism>
<keyword evidence="3" id="KW-1185">Reference proteome</keyword>
<evidence type="ECO:0000313" key="3">
    <source>
        <dbReference type="Proteomes" id="UP000184330"/>
    </source>
</evidence>
<feature type="coiled-coil region" evidence="1">
    <location>
        <begin position="277"/>
        <end position="325"/>
    </location>
</feature>
<sequence length="456" mass="54526">MESRCSIHRESTCTCSDFVSSEIISSYKTHIHGLEALVKLFEELLRRAETAECELINVSKECESKSIEVTTILATLTKIKIDLEKCRRERDEACSIVEQIRREKIRIVEEFERERIEFREKIEKDSREIIRLQEEFKKVEIERDMVCVERDRFRRDNERMREEFDIERLEFIEKETRITNEVRKWRESFECCEEERKIVIISLEEVREEKEKILIEFEAERIEFRERESRNCEEIRIWKEKFECCEKERDTIRIDLTETCTILEKEREKSCSSEKIIRELKEQYEIVKRSLRTANESEEKAHEEAELARKEFRKADHERDEFQAKFFEAQETIIKIREEEKSEREEEVTKELIKCKADLARCTEHLETFLPPVHLRGQKFCIDKVMYCGKLVENPKVLKEIHEAANGGKPFKPTDKSCGGESWPKNSKTFTVAYMVDGKGPLKHISVPEGNNVRFH</sequence>
<feature type="coiled-coil region" evidence="1">
    <location>
        <begin position="34"/>
        <end position="142"/>
    </location>
</feature>
<evidence type="ECO:0000313" key="2">
    <source>
        <dbReference type="EMBL" id="CZR54058.1"/>
    </source>
</evidence>
<gene>
    <name evidence="2" type="ORF">PAC_03941</name>
</gene>
<reference evidence="2 3" key="1">
    <citation type="submission" date="2016-03" db="EMBL/GenBank/DDBJ databases">
        <authorList>
            <person name="Ploux O."/>
        </authorList>
    </citation>
    <scope>NUCLEOTIDE SEQUENCE [LARGE SCALE GENOMIC DNA]</scope>
    <source>
        <strain evidence="2 3">UAMH 11012</strain>
    </source>
</reference>
<accession>A0A1L7WMT6</accession>
<dbReference type="EMBL" id="FJOG01000004">
    <property type="protein sequence ID" value="CZR54058.1"/>
    <property type="molecule type" value="Genomic_DNA"/>
</dbReference>
<name>A0A1L7WMT6_9HELO</name>
<proteinExistence type="predicted"/>
<dbReference type="AlphaFoldDB" id="A0A1L7WMT6"/>